<dbReference type="InterPro" id="IPR036397">
    <property type="entry name" value="RNaseH_sf"/>
</dbReference>
<gene>
    <name evidence="3" type="primary">LOC115230305</name>
</gene>
<evidence type="ECO:0000259" key="1">
    <source>
        <dbReference type="PROSITE" id="PS50994"/>
    </source>
</evidence>
<dbReference type="RefSeq" id="XP_029656367.1">
    <property type="nucleotide sequence ID" value="XM_029800507.1"/>
</dbReference>
<dbReference type="InterPro" id="IPR041588">
    <property type="entry name" value="Integrase_H2C2"/>
</dbReference>
<dbReference type="SUPFAM" id="SSF53098">
    <property type="entry name" value="Ribonuclease H-like"/>
    <property type="match status" value="1"/>
</dbReference>
<dbReference type="Proteomes" id="UP000515154">
    <property type="component" value="Unplaced"/>
</dbReference>
<dbReference type="Gene3D" id="3.30.420.10">
    <property type="entry name" value="Ribonuclease H-like superfamily/Ribonuclease H"/>
    <property type="match status" value="1"/>
</dbReference>
<name>A0A6P7U4B1_9MOLL</name>
<keyword evidence="2" id="KW-1185">Reference proteome</keyword>
<dbReference type="GO" id="GO:0003676">
    <property type="term" value="F:nucleic acid binding"/>
    <property type="evidence" value="ECO:0007669"/>
    <property type="project" value="InterPro"/>
</dbReference>
<dbReference type="InterPro" id="IPR050951">
    <property type="entry name" value="Retrovirus_Pol_polyprotein"/>
</dbReference>
<dbReference type="Pfam" id="PF00665">
    <property type="entry name" value="rve"/>
    <property type="match status" value="1"/>
</dbReference>
<feature type="domain" description="Integrase catalytic" evidence="1">
    <location>
        <begin position="56"/>
        <end position="186"/>
    </location>
</feature>
<dbReference type="Pfam" id="PF17921">
    <property type="entry name" value="Integrase_H2C2"/>
    <property type="match status" value="1"/>
</dbReference>
<dbReference type="PROSITE" id="PS50994">
    <property type="entry name" value="INTEGRASE"/>
    <property type="match status" value="1"/>
</dbReference>
<dbReference type="Gene3D" id="1.10.340.70">
    <property type="match status" value="1"/>
</dbReference>
<dbReference type="PANTHER" id="PTHR37984">
    <property type="entry name" value="PROTEIN CBG26694"/>
    <property type="match status" value="1"/>
</dbReference>
<accession>A0A6P7U4B1</accession>
<reference evidence="3" key="1">
    <citation type="submission" date="2025-08" db="UniProtKB">
        <authorList>
            <consortium name="RefSeq"/>
        </authorList>
    </citation>
    <scope>IDENTIFICATION</scope>
</reference>
<dbReference type="KEGG" id="osn:115230305"/>
<dbReference type="InterPro" id="IPR012337">
    <property type="entry name" value="RNaseH-like_sf"/>
</dbReference>
<organism evidence="2 3">
    <name type="scientific">Octopus sinensis</name>
    <name type="common">East Asian common octopus</name>
    <dbReference type="NCBI Taxonomy" id="2607531"/>
    <lineage>
        <taxon>Eukaryota</taxon>
        <taxon>Metazoa</taxon>
        <taxon>Spiralia</taxon>
        <taxon>Lophotrochozoa</taxon>
        <taxon>Mollusca</taxon>
        <taxon>Cephalopoda</taxon>
        <taxon>Coleoidea</taxon>
        <taxon>Octopodiformes</taxon>
        <taxon>Octopoda</taxon>
        <taxon>Incirrata</taxon>
        <taxon>Octopodidae</taxon>
        <taxon>Octopus</taxon>
    </lineage>
</organism>
<dbReference type="InterPro" id="IPR001584">
    <property type="entry name" value="Integrase_cat-core"/>
</dbReference>
<dbReference type="PANTHER" id="PTHR37984:SF5">
    <property type="entry name" value="PROTEIN NYNRIN-LIKE"/>
    <property type="match status" value="1"/>
</dbReference>
<evidence type="ECO:0000313" key="2">
    <source>
        <dbReference type="Proteomes" id="UP000515154"/>
    </source>
</evidence>
<sequence>MFVPYQLHDSVLYDSHDTHLGIQQIINKISLEFWWPNMSQDVTTFISSSNSTVTWNKDGPREHIHMDWAFMNRIGNLLIVVNSYFNYTDAIPLPSCQKENIQKCLMCLFILLGLPKVTTSDNTPEFTALKGWLSTLGIKNIYIPTYHPQSNGQAKRAVQTIKHVLSAWNPVSDNWYPYLQRALFNH</sequence>
<protein>
    <submittedName>
        <fullName evidence="3">Uncharacterized protein K02A2.6-like</fullName>
    </submittedName>
</protein>
<dbReference type="GO" id="GO:0015074">
    <property type="term" value="P:DNA integration"/>
    <property type="evidence" value="ECO:0007669"/>
    <property type="project" value="InterPro"/>
</dbReference>
<dbReference type="AlphaFoldDB" id="A0A6P7U4B1"/>
<proteinExistence type="predicted"/>
<evidence type="ECO:0000313" key="3">
    <source>
        <dbReference type="RefSeq" id="XP_029656367.1"/>
    </source>
</evidence>